<dbReference type="Pfam" id="PF04613">
    <property type="entry name" value="LpxD"/>
    <property type="match status" value="1"/>
</dbReference>
<accession>A0A532UXY4</accession>
<dbReference type="CDD" id="cd03352">
    <property type="entry name" value="LbH_LpxD"/>
    <property type="match status" value="1"/>
</dbReference>
<organism evidence="11 12">
    <name type="scientific">candidate division LCP-89 bacterium B3_LCP</name>
    <dbReference type="NCBI Taxonomy" id="2012998"/>
    <lineage>
        <taxon>Bacteria</taxon>
        <taxon>Pseudomonadati</taxon>
        <taxon>Bacteria division LCP-89</taxon>
    </lineage>
</organism>
<proteinExistence type="inferred from homology"/>
<evidence type="ECO:0000313" key="11">
    <source>
        <dbReference type="EMBL" id="TKJ39808.1"/>
    </source>
</evidence>
<keyword evidence="2 7" id="KW-0441">Lipid A biosynthesis</keyword>
<dbReference type="InterPro" id="IPR018357">
    <property type="entry name" value="Hexapep_transf_CS"/>
</dbReference>
<dbReference type="InterPro" id="IPR011004">
    <property type="entry name" value="Trimer_LpxA-like_sf"/>
</dbReference>
<dbReference type="Pfam" id="PF25087">
    <property type="entry name" value="GMPPB_C"/>
    <property type="match status" value="1"/>
</dbReference>
<evidence type="ECO:0000256" key="3">
    <source>
        <dbReference type="ARBA" id="ARBA00022679"/>
    </source>
</evidence>
<evidence type="ECO:0000256" key="4">
    <source>
        <dbReference type="ARBA" id="ARBA00022737"/>
    </source>
</evidence>
<dbReference type="PROSITE" id="PS00101">
    <property type="entry name" value="HEXAPEP_TRANSFERASES"/>
    <property type="match status" value="1"/>
</dbReference>
<dbReference type="GO" id="GO:0103118">
    <property type="term" value="F:UDP-3-O-[(3R)-3-hydroxyacyl]-glucosamine N-acyltransferase activity"/>
    <property type="evidence" value="ECO:0007669"/>
    <property type="project" value="UniProtKB-EC"/>
</dbReference>
<feature type="domain" description="UDP-3-O-[3-hydroxymyristoyl] glucosamine N-acyltransferase non-repeat region" evidence="9">
    <location>
        <begin position="21"/>
        <end position="85"/>
    </location>
</feature>
<feature type="active site" description="Proton acceptor" evidence="7">
    <location>
        <position position="239"/>
    </location>
</feature>
<dbReference type="EC" id="2.3.1.191" evidence="7"/>
<dbReference type="PANTHER" id="PTHR43378:SF2">
    <property type="entry name" value="UDP-3-O-ACYLGLUCOSAMINE N-ACYLTRANSFERASE 1, MITOCHONDRIAL-RELATED"/>
    <property type="match status" value="1"/>
</dbReference>
<keyword evidence="3 7" id="KW-0808">Transferase</keyword>
<dbReference type="AlphaFoldDB" id="A0A532UXY4"/>
<comment type="function">
    <text evidence="7">Catalyzes the N-acylation of UDP-3-O-acylglucosamine using 3-hydroxyacyl-ACP as the acyl donor. Is involved in the biosynthesis of lipid A, a phosphorylated glycolipid that anchors the lipopolysaccharide to the outer membrane of the cell.</text>
</comment>
<dbReference type="PANTHER" id="PTHR43378">
    <property type="entry name" value="UDP-3-O-ACYLGLUCOSAMINE N-ACYLTRANSFERASE"/>
    <property type="match status" value="1"/>
</dbReference>
<evidence type="ECO:0000313" key="12">
    <source>
        <dbReference type="Proteomes" id="UP000319619"/>
    </source>
</evidence>
<gene>
    <name evidence="7 11" type="primary">lpxD</name>
    <name evidence="11" type="ORF">CEE37_11060</name>
</gene>
<dbReference type="Pfam" id="PF14602">
    <property type="entry name" value="Hexapep_2"/>
    <property type="match status" value="1"/>
</dbReference>
<dbReference type="NCBIfam" id="TIGR01853">
    <property type="entry name" value="lipid_A_lpxD"/>
    <property type="match status" value="1"/>
</dbReference>
<dbReference type="InterPro" id="IPR056729">
    <property type="entry name" value="GMPPB_C"/>
</dbReference>
<dbReference type="InterPro" id="IPR007691">
    <property type="entry name" value="LpxD"/>
</dbReference>
<keyword evidence="5 7" id="KW-0443">Lipid metabolism</keyword>
<dbReference type="EMBL" id="NJBN01000007">
    <property type="protein sequence ID" value="TKJ39808.1"/>
    <property type="molecule type" value="Genomic_DNA"/>
</dbReference>
<feature type="domain" description="Mannose-1-phosphate guanyltransferase C-terminal" evidence="10">
    <location>
        <begin position="103"/>
        <end position="179"/>
    </location>
</feature>
<keyword evidence="1 7" id="KW-0444">Lipid biosynthesis</keyword>
<comment type="pathway">
    <text evidence="7">Bacterial outer membrane biogenesis; LPS lipid A biosynthesis.</text>
</comment>
<evidence type="ECO:0000256" key="2">
    <source>
        <dbReference type="ARBA" id="ARBA00022556"/>
    </source>
</evidence>
<dbReference type="Gene3D" id="2.160.10.10">
    <property type="entry name" value="Hexapeptide repeat proteins"/>
    <property type="match status" value="1"/>
</dbReference>
<evidence type="ECO:0000259" key="9">
    <source>
        <dbReference type="Pfam" id="PF04613"/>
    </source>
</evidence>
<comment type="caution">
    <text evidence="11">The sequence shown here is derived from an EMBL/GenBank/DDBJ whole genome shotgun (WGS) entry which is preliminary data.</text>
</comment>
<dbReference type="HAMAP" id="MF_00523">
    <property type="entry name" value="LpxD"/>
    <property type="match status" value="1"/>
</dbReference>
<protein>
    <recommendedName>
        <fullName evidence="7">UDP-3-O-acylglucosamine N-acyltransferase</fullName>
        <ecNumber evidence="7">2.3.1.191</ecNumber>
    </recommendedName>
</protein>
<keyword evidence="8" id="KW-0175">Coiled coil</keyword>
<dbReference type="UniPathway" id="UPA00973"/>
<evidence type="ECO:0000259" key="10">
    <source>
        <dbReference type="Pfam" id="PF25087"/>
    </source>
</evidence>
<keyword evidence="6 7" id="KW-0012">Acyltransferase</keyword>
<dbReference type="GO" id="GO:0009245">
    <property type="term" value="P:lipid A biosynthetic process"/>
    <property type="evidence" value="ECO:0007669"/>
    <property type="project" value="UniProtKB-UniRule"/>
</dbReference>
<reference evidence="11 12" key="1">
    <citation type="submission" date="2017-06" db="EMBL/GenBank/DDBJ databases">
        <title>Novel microbial phyla capable of carbon fixation and sulfur reduction in deep-sea sediments.</title>
        <authorList>
            <person name="Huang J."/>
            <person name="Baker B."/>
            <person name="Wang Y."/>
        </authorList>
    </citation>
    <scope>NUCLEOTIDE SEQUENCE [LARGE SCALE GENOMIC DNA]</scope>
    <source>
        <strain evidence="11">B3_LCP</strain>
    </source>
</reference>
<dbReference type="Proteomes" id="UP000319619">
    <property type="component" value="Unassembled WGS sequence"/>
</dbReference>
<evidence type="ECO:0000256" key="5">
    <source>
        <dbReference type="ARBA" id="ARBA00023098"/>
    </source>
</evidence>
<name>A0A532UXY4_UNCL8</name>
<evidence type="ECO:0000256" key="7">
    <source>
        <dbReference type="HAMAP-Rule" id="MF_00523"/>
    </source>
</evidence>
<dbReference type="GO" id="GO:0016410">
    <property type="term" value="F:N-acyltransferase activity"/>
    <property type="evidence" value="ECO:0007669"/>
    <property type="project" value="InterPro"/>
</dbReference>
<dbReference type="Gene3D" id="3.40.1390.10">
    <property type="entry name" value="MurE/MurF, N-terminal domain"/>
    <property type="match status" value="1"/>
</dbReference>
<dbReference type="NCBIfam" id="NF002060">
    <property type="entry name" value="PRK00892.1"/>
    <property type="match status" value="1"/>
</dbReference>
<feature type="coiled-coil region" evidence="8">
    <location>
        <begin position="315"/>
        <end position="342"/>
    </location>
</feature>
<keyword evidence="4 7" id="KW-0677">Repeat</keyword>
<dbReference type="GO" id="GO:0016020">
    <property type="term" value="C:membrane"/>
    <property type="evidence" value="ECO:0007669"/>
    <property type="project" value="GOC"/>
</dbReference>
<comment type="similarity">
    <text evidence="7">Belongs to the transferase hexapeptide repeat family. LpxD subfamily.</text>
</comment>
<dbReference type="SUPFAM" id="SSF51161">
    <property type="entry name" value="Trimeric LpxA-like enzymes"/>
    <property type="match status" value="1"/>
</dbReference>
<dbReference type="InterPro" id="IPR020573">
    <property type="entry name" value="UDP_GlcNAc_AcTrfase_non-rep"/>
</dbReference>
<dbReference type="Pfam" id="PF00132">
    <property type="entry name" value="Hexapep"/>
    <property type="match status" value="1"/>
</dbReference>
<evidence type="ECO:0000256" key="6">
    <source>
        <dbReference type="ARBA" id="ARBA00023315"/>
    </source>
</evidence>
<comment type="subunit">
    <text evidence="7">Homotrimer.</text>
</comment>
<comment type="catalytic activity">
    <reaction evidence="7">
        <text>a UDP-3-O-[(3R)-3-hydroxyacyl]-alpha-D-glucosamine + a (3R)-hydroxyacyl-[ACP] = a UDP-2-N,3-O-bis[(3R)-3-hydroxyacyl]-alpha-D-glucosamine + holo-[ACP] + H(+)</text>
        <dbReference type="Rhea" id="RHEA:53836"/>
        <dbReference type="Rhea" id="RHEA-COMP:9685"/>
        <dbReference type="Rhea" id="RHEA-COMP:9945"/>
        <dbReference type="ChEBI" id="CHEBI:15378"/>
        <dbReference type="ChEBI" id="CHEBI:64479"/>
        <dbReference type="ChEBI" id="CHEBI:78827"/>
        <dbReference type="ChEBI" id="CHEBI:137740"/>
        <dbReference type="ChEBI" id="CHEBI:137748"/>
        <dbReference type="EC" id="2.3.1.191"/>
    </reaction>
</comment>
<evidence type="ECO:0000256" key="1">
    <source>
        <dbReference type="ARBA" id="ARBA00022516"/>
    </source>
</evidence>
<dbReference type="InterPro" id="IPR001451">
    <property type="entry name" value="Hexapep"/>
</dbReference>
<evidence type="ECO:0000256" key="8">
    <source>
        <dbReference type="SAM" id="Coils"/>
    </source>
</evidence>
<sequence length="346" mass="36818">MMYTVAELAKLINGEVEGDPNVEITGIAKIEEACPGEMTFLANPQYERFLETTQASAIIISNDQKASGKTVIRVPDPYLSFAELLGVFYPPEKAPDPGIDSSAHVSENAKIGKNCCIGANVVIGSDSSLGKNVIIYPNAFIGDHVVIGDDTTLHAGVSVRYGVRIGSRVTIQNNSVVGSAGFGFAPKETGDYEKIPQVGNVIIEDDVEIGAGCTIDRATLGATRIEKGVKLDNLIQVAHNVVIGKNTVIAAQTGISGSTEIGERCMIGGQVGFVGHIKLGNGSMVGAQSGVPKSFGDGSKISGSPAKPHREELLIQVMQKKLTDFYKRLDLLEKQIEEYQKKGNER</sequence>